<evidence type="ECO:0000313" key="2">
    <source>
        <dbReference type="Proteomes" id="UP000694846"/>
    </source>
</evidence>
<accession>A0A8B8F546</accession>
<dbReference type="RefSeq" id="XP_025405756.1">
    <property type="nucleotide sequence ID" value="XM_025549971.1"/>
</dbReference>
<sequence>MKIFPTKVFLYQTGADKQIIKSIDLINSSKIPGQYQVQYDWDNCPIKCYPSFGVVKNRVQIKLELKPSQIEYYYKRLYILIADHHPVYIDVYAFSSMVMKVDPFSCFRIPSELQTKRENNNYADFFKDVAHPSLAEKQHVTVFPKELHFGYTKNAKTMFFNVRNNTNSLLCLNWIHKFDSGKNPFEINPKLFNIGSHETKTLECVFRPKVFSKIYFSELEAIVQYGIVEPELNHCPTTLEISPQSAYIVPMNVSITAAGHSFKKPSNGWIPKCKLSTRAIIMPPCVPASEPVFATFLIKKLVQVPTIFEFRPPDNSMFLVKPKCGLIKSDYQIVVFQLLKTNRKESLYAEQWSLIFDGFDNNSININIYASVEFGCVTIGEKNRVLVSNDVQIGYEMDVLIPIVNKTRHRLRYNIKMYNQQPMPETIHDCSSLSSVCSKYNEELEIEKIEYECTSEIQEDVATDTELEDAKSFMYNNSTTISIESIQSLNALKYKDAEKPSNQSQFVFKLDKDNGELGPNEKCYMKLSFCPIKSGLYTVNARCYLMCTNFPDIINILPLVIKGKGCNTKFEITPPICNFNDIIVHTENVQQFKIKNKNCSYAKIKISVCSPMCSIICPPMPTCKINPESFEFTPEQNYCKIDLFVQPKALGFQQLLVNIQLECKEKSYLDSKNTITVCMNVITCALKISRISNDSIPYFGKLTMNKLFNCLKVNNELSKMYIKNVSSFTWTIPVISDSNVYEFQFYNLSKIPITWTLKYNECIKCTMEMKSYRNKVHGNLSNKCVHYKNIQISPKINFKKDNFSKIQIELNNINKDEIKLSYKWSIEINKLPLYNTKLLIETIDLKNDLISFDPKYRINGHLEFNFIPIFIAHPNPPAQAFWVYNHKESNVNYFITDNSSTPAYPYFHCLNPSGIVHPKSVHPILFIFAPDKLCIFEAVVTLLSNNNKRQITLIGQGDSYTRTFISPGPGLSSFIPIQNDRMIFLSTESIILKPMFTCTNVKSMFCLYNNSDEDIMYEWKKCTVENILVTAIVPFKGNLKRHKNQVFEITVTSYNQPAILTIMLNVSYKLISQDETYKNSLINYKINNDKLDGVFIIKEHGNYKPKLIMKLEKQPQVKHLVLNVYVRIIDDFNSKWINEAKNNIKSFISQGKGILIPNIQNSVEFQNILWTTVDKICSKEIECKPLYYYQLRSSSHTISKGMPKRTTNNLKVILTSFIKDSLIYLYPTDIWKN</sequence>
<dbReference type="OrthoDB" id="415597at2759"/>
<dbReference type="PANTHER" id="PTHR46127:SF1">
    <property type="entry name" value="CILIA- AND FLAGELLA-ASSOCIATED PROTEIN 65"/>
    <property type="match status" value="1"/>
</dbReference>
<dbReference type="GeneID" id="112680003"/>
<dbReference type="InterPro" id="IPR056305">
    <property type="entry name" value="Ig_CFAP65_10th"/>
</dbReference>
<name>A0A8B8F546_9HEMI</name>
<proteinExistence type="predicted"/>
<gene>
    <name evidence="3" type="primary">LOC112680003</name>
</gene>
<dbReference type="Proteomes" id="UP000694846">
    <property type="component" value="Unplaced"/>
</dbReference>
<organism evidence="2 3">
    <name type="scientific">Sipha flava</name>
    <name type="common">yellow sugarcane aphid</name>
    <dbReference type="NCBI Taxonomy" id="143950"/>
    <lineage>
        <taxon>Eukaryota</taxon>
        <taxon>Metazoa</taxon>
        <taxon>Ecdysozoa</taxon>
        <taxon>Arthropoda</taxon>
        <taxon>Hexapoda</taxon>
        <taxon>Insecta</taxon>
        <taxon>Pterygota</taxon>
        <taxon>Neoptera</taxon>
        <taxon>Paraneoptera</taxon>
        <taxon>Hemiptera</taxon>
        <taxon>Sternorrhyncha</taxon>
        <taxon>Aphidomorpha</taxon>
        <taxon>Aphidoidea</taxon>
        <taxon>Aphididae</taxon>
        <taxon>Sipha</taxon>
    </lineage>
</organism>
<evidence type="ECO:0000259" key="1">
    <source>
        <dbReference type="Pfam" id="PF24291"/>
    </source>
</evidence>
<reference evidence="3" key="1">
    <citation type="submission" date="2025-08" db="UniProtKB">
        <authorList>
            <consortium name="RefSeq"/>
        </authorList>
    </citation>
    <scope>IDENTIFICATION</scope>
    <source>
        <tissue evidence="3">Whole body</tissue>
    </source>
</reference>
<dbReference type="InterPro" id="IPR052614">
    <property type="entry name" value="CFAP65"/>
</dbReference>
<dbReference type="AlphaFoldDB" id="A0A8B8F546"/>
<keyword evidence="2" id="KW-1185">Reference proteome</keyword>
<dbReference type="PANTHER" id="PTHR46127">
    <property type="entry name" value="CILIA- AND FLAGELLA-ASSOCIATED PROTEIN 65"/>
    <property type="match status" value="1"/>
</dbReference>
<protein>
    <submittedName>
        <fullName evidence="3">Uncharacterized protein LOC112680003</fullName>
    </submittedName>
</protein>
<dbReference type="Pfam" id="PF24291">
    <property type="entry name" value="Ig_CFAP65"/>
    <property type="match status" value="1"/>
</dbReference>
<feature type="domain" description="CFAP65 tenth Ig-like" evidence="1">
    <location>
        <begin position="858"/>
        <end position="957"/>
    </location>
</feature>
<evidence type="ECO:0000313" key="3">
    <source>
        <dbReference type="RefSeq" id="XP_025405756.1"/>
    </source>
</evidence>